<dbReference type="InterPro" id="IPR004681">
    <property type="entry name" value="TRAP_DctM"/>
</dbReference>
<comment type="subunit">
    <text evidence="7">The complex comprises the extracytoplasmic solute receptor protein and the two transmembrane proteins.</text>
</comment>
<dbReference type="PIRSF" id="PIRSF006066">
    <property type="entry name" value="HI0050"/>
    <property type="match status" value="1"/>
</dbReference>
<protein>
    <recommendedName>
        <fullName evidence="7">TRAP transporter large permease protein</fullName>
    </recommendedName>
</protein>
<dbReference type="PANTHER" id="PTHR33362:SF3">
    <property type="entry name" value="SIALIC ACID TRAP TRANSPORTER PERMEASE PROTEIN SIAT"/>
    <property type="match status" value="1"/>
</dbReference>
<evidence type="ECO:0000256" key="4">
    <source>
        <dbReference type="ARBA" id="ARBA00022692"/>
    </source>
</evidence>
<dbReference type="InterPro" id="IPR010656">
    <property type="entry name" value="DctM"/>
</dbReference>
<dbReference type="AlphaFoldDB" id="A0A2T6CJJ5"/>
<evidence type="ECO:0000256" key="6">
    <source>
        <dbReference type="ARBA" id="ARBA00023136"/>
    </source>
</evidence>
<dbReference type="Proteomes" id="UP000244092">
    <property type="component" value="Unassembled WGS sequence"/>
</dbReference>
<evidence type="ECO:0000256" key="1">
    <source>
        <dbReference type="ARBA" id="ARBA00004429"/>
    </source>
</evidence>
<feature type="transmembrane region" description="Helical" evidence="7">
    <location>
        <begin position="171"/>
        <end position="195"/>
    </location>
</feature>
<proteinExistence type="inferred from homology"/>
<feature type="transmembrane region" description="Helical" evidence="7">
    <location>
        <begin position="138"/>
        <end position="159"/>
    </location>
</feature>
<evidence type="ECO:0000259" key="8">
    <source>
        <dbReference type="Pfam" id="PF06808"/>
    </source>
</evidence>
<dbReference type="EMBL" id="QBKU01000001">
    <property type="protein sequence ID" value="PTX75682.1"/>
    <property type="molecule type" value="Genomic_DNA"/>
</dbReference>
<feature type="transmembrane region" description="Helical" evidence="7">
    <location>
        <begin position="241"/>
        <end position="257"/>
    </location>
</feature>
<accession>A0A2T6CJJ5</accession>
<dbReference type="GO" id="GO:0005886">
    <property type="term" value="C:plasma membrane"/>
    <property type="evidence" value="ECO:0007669"/>
    <property type="project" value="UniProtKB-SubCell"/>
</dbReference>
<feature type="transmembrane region" description="Helical" evidence="7">
    <location>
        <begin position="359"/>
        <end position="385"/>
    </location>
</feature>
<feature type="transmembrane region" description="Helical" evidence="7">
    <location>
        <begin position="397"/>
        <end position="421"/>
    </location>
</feature>
<organism evidence="9 10">
    <name type="scientific">Sulfitobacter mediterraneus</name>
    <dbReference type="NCBI Taxonomy" id="83219"/>
    <lineage>
        <taxon>Bacteria</taxon>
        <taxon>Pseudomonadati</taxon>
        <taxon>Pseudomonadota</taxon>
        <taxon>Alphaproteobacteria</taxon>
        <taxon>Rhodobacterales</taxon>
        <taxon>Roseobacteraceae</taxon>
        <taxon>Sulfitobacter</taxon>
    </lineage>
</organism>
<name>A0A2T6CJJ5_9RHOB</name>
<reference evidence="9 10" key="1">
    <citation type="submission" date="2018-04" db="EMBL/GenBank/DDBJ databases">
        <title>Genomic Encyclopedia of Archaeal and Bacterial Type Strains, Phase II (KMG-II): from individual species to whole genera.</title>
        <authorList>
            <person name="Goeker M."/>
        </authorList>
    </citation>
    <scope>NUCLEOTIDE SEQUENCE [LARGE SCALE GENOMIC DNA]</scope>
    <source>
        <strain evidence="9 10">DSM 12244</strain>
    </source>
</reference>
<dbReference type="PANTHER" id="PTHR33362">
    <property type="entry name" value="SIALIC ACID TRAP TRANSPORTER PERMEASE PROTEIN SIAT-RELATED"/>
    <property type="match status" value="1"/>
</dbReference>
<feature type="transmembrane region" description="Helical" evidence="7">
    <location>
        <begin position="216"/>
        <end position="235"/>
    </location>
</feature>
<keyword evidence="3 7" id="KW-0997">Cell inner membrane</keyword>
<comment type="similarity">
    <text evidence="7">Belongs to the TRAP transporter large permease family.</text>
</comment>
<evidence type="ECO:0000313" key="9">
    <source>
        <dbReference type="EMBL" id="PTX75682.1"/>
    </source>
</evidence>
<feature type="transmembrane region" description="Helical" evidence="7">
    <location>
        <begin position="314"/>
        <end position="347"/>
    </location>
</feature>
<evidence type="ECO:0000313" key="10">
    <source>
        <dbReference type="Proteomes" id="UP000244092"/>
    </source>
</evidence>
<keyword evidence="7" id="KW-0813">Transport</keyword>
<comment type="caution">
    <text evidence="9">The sequence shown here is derived from an EMBL/GenBank/DDBJ whole genome shotgun (WGS) entry which is preliminary data.</text>
</comment>
<comment type="function">
    <text evidence="7">Part of the tripartite ATP-independent periplasmic (TRAP) transport system.</text>
</comment>
<dbReference type="OrthoDB" id="9790209at2"/>
<feature type="domain" description="TRAP C4-dicarboxylate transport system permease DctM subunit" evidence="8">
    <location>
        <begin position="7"/>
        <end position="416"/>
    </location>
</feature>
<evidence type="ECO:0000256" key="3">
    <source>
        <dbReference type="ARBA" id="ARBA00022519"/>
    </source>
</evidence>
<keyword evidence="6 7" id="KW-0472">Membrane</keyword>
<evidence type="ECO:0000256" key="5">
    <source>
        <dbReference type="ARBA" id="ARBA00022989"/>
    </source>
</evidence>
<evidence type="ECO:0000256" key="7">
    <source>
        <dbReference type="RuleBase" id="RU369079"/>
    </source>
</evidence>
<dbReference type="NCBIfam" id="TIGR00786">
    <property type="entry name" value="dctM"/>
    <property type="match status" value="1"/>
</dbReference>
<feature type="transmembrane region" description="Helical" evidence="7">
    <location>
        <begin position="277"/>
        <end position="294"/>
    </location>
</feature>
<sequence length="428" mass="45002">MTTFIILGVLVLLIAIGVPIAVSLGLTAVGFYALQGDFRILAMLPQRMFSATTGFTLLAIPFFILAGTLMNTGGITERIFRFANASVGHVRGGLGQVNVLASLFFSGMSGAAVADAAGLGQVELKAMADKGYDPDFSAAITAASSTIGPVFPPSIPFVLYSSITGVSVAQLFLAGVVPGVLMALALMGAVWLVALRHKMPRADHIDWIEIWQSFKGAALSLLTPIIIIAGIFGGLFTPTEAGVAASAYAMFLSMVVYREIAPRDLPGIFWSTLQHTIRVMFVIAAAGFFGWLLVHQRVPDALVSSMIGFSDNPAVILIIVVAILLVLGMFLEGIAVIVLTVPLFLPVMQQIGVDPVQIGVIMIMCSMLGLLTPPVGMVLFAVASVARMPVGRLSRALVPYLIGLALVLVLVVAVPGVSTWLPNLVMGP</sequence>
<gene>
    <name evidence="9" type="ORF">C8N31_101339</name>
</gene>
<feature type="transmembrane region" description="Helical" evidence="7">
    <location>
        <begin position="6"/>
        <end position="34"/>
    </location>
</feature>
<comment type="subcellular location">
    <subcellularLocation>
        <location evidence="1 7">Cell inner membrane</location>
        <topology evidence="1 7">Multi-pass membrane protein</topology>
    </subcellularLocation>
</comment>
<feature type="transmembrane region" description="Helical" evidence="7">
    <location>
        <begin position="95"/>
        <end position="117"/>
    </location>
</feature>
<feature type="transmembrane region" description="Helical" evidence="7">
    <location>
        <begin position="55"/>
        <end position="75"/>
    </location>
</feature>
<keyword evidence="2" id="KW-1003">Cell membrane</keyword>
<dbReference type="GO" id="GO:0022857">
    <property type="term" value="F:transmembrane transporter activity"/>
    <property type="evidence" value="ECO:0007669"/>
    <property type="project" value="UniProtKB-UniRule"/>
</dbReference>
<keyword evidence="5 7" id="KW-1133">Transmembrane helix</keyword>
<dbReference type="Pfam" id="PF06808">
    <property type="entry name" value="DctM"/>
    <property type="match status" value="1"/>
</dbReference>
<dbReference type="RefSeq" id="WP_025047217.1">
    <property type="nucleotide sequence ID" value="NZ_QBKU01000001.1"/>
</dbReference>
<evidence type="ECO:0000256" key="2">
    <source>
        <dbReference type="ARBA" id="ARBA00022475"/>
    </source>
</evidence>
<keyword evidence="4 7" id="KW-0812">Transmembrane</keyword>